<dbReference type="Proteomes" id="UP001056120">
    <property type="component" value="Linkage Group LG24"/>
</dbReference>
<reference evidence="1 2" key="2">
    <citation type="journal article" date="2022" name="Mol. Ecol. Resour.">
        <title>The genomes of chicory, endive, great burdock and yacon provide insights into Asteraceae paleo-polyploidization history and plant inulin production.</title>
        <authorList>
            <person name="Fan W."/>
            <person name="Wang S."/>
            <person name="Wang H."/>
            <person name="Wang A."/>
            <person name="Jiang F."/>
            <person name="Liu H."/>
            <person name="Zhao H."/>
            <person name="Xu D."/>
            <person name="Zhang Y."/>
        </authorList>
    </citation>
    <scope>NUCLEOTIDE SEQUENCE [LARGE SCALE GENOMIC DNA]</scope>
    <source>
        <strain evidence="2">cv. Yunnan</strain>
        <tissue evidence="1">Leaves</tissue>
    </source>
</reference>
<keyword evidence="2" id="KW-1185">Reference proteome</keyword>
<evidence type="ECO:0000313" key="1">
    <source>
        <dbReference type="EMBL" id="KAI3712148.1"/>
    </source>
</evidence>
<gene>
    <name evidence="1" type="ORF">L1987_70697</name>
</gene>
<protein>
    <submittedName>
        <fullName evidence="1">Uncharacterized protein</fullName>
    </submittedName>
</protein>
<evidence type="ECO:0000313" key="2">
    <source>
        <dbReference type="Proteomes" id="UP001056120"/>
    </source>
</evidence>
<dbReference type="EMBL" id="CM042041">
    <property type="protein sequence ID" value="KAI3712148.1"/>
    <property type="molecule type" value="Genomic_DNA"/>
</dbReference>
<proteinExistence type="predicted"/>
<accession>A0ACB9AR11</accession>
<name>A0ACB9AR11_9ASTR</name>
<sequence>MIVCIDPYYCASHSVHLLRCVTILRGMVPAKVIREGTRLLPGKLLVMAAVGGDASVTVVGDVRRTGEVVVVVGGDDVIHHSCGGVWRP</sequence>
<comment type="caution">
    <text evidence="1">The sequence shown here is derived from an EMBL/GenBank/DDBJ whole genome shotgun (WGS) entry which is preliminary data.</text>
</comment>
<reference evidence="2" key="1">
    <citation type="journal article" date="2022" name="Mol. Ecol. Resour.">
        <title>The genomes of chicory, endive, great burdock and yacon provide insights into Asteraceae palaeo-polyploidization history and plant inulin production.</title>
        <authorList>
            <person name="Fan W."/>
            <person name="Wang S."/>
            <person name="Wang H."/>
            <person name="Wang A."/>
            <person name="Jiang F."/>
            <person name="Liu H."/>
            <person name="Zhao H."/>
            <person name="Xu D."/>
            <person name="Zhang Y."/>
        </authorList>
    </citation>
    <scope>NUCLEOTIDE SEQUENCE [LARGE SCALE GENOMIC DNA]</scope>
    <source>
        <strain evidence="2">cv. Yunnan</strain>
    </source>
</reference>
<organism evidence="1 2">
    <name type="scientific">Smallanthus sonchifolius</name>
    <dbReference type="NCBI Taxonomy" id="185202"/>
    <lineage>
        <taxon>Eukaryota</taxon>
        <taxon>Viridiplantae</taxon>
        <taxon>Streptophyta</taxon>
        <taxon>Embryophyta</taxon>
        <taxon>Tracheophyta</taxon>
        <taxon>Spermatophyta</taxon>
        <taxon>Magnoliopsida</taxon>
        <taxon>eudicotyledons</taxon>
        <taxon>Gunneridae</taxon>
        <taxon>Pentapetalae</taxon>
        <taxon>asterids</taxon>
        <taxon>campanulids</taxon>
        <taxon>Asterales</taxon>
        <taxon>Asteraceae</taxon>
        <taxon>Asteroideae</taxon>
        <taxon>Heliantheae alliance</taxon>
        <taxon>Millerieae</taxon>
        <taxon>Smallanthus</taxon>
    </lineage>
</organism>